<evidence type="ECO:0000313" key="1">
    <source>
        <dbReference type="EMBL" id="ANS76242.1"/>
    </source>
</evidence>
<gene>
    <name evidence="1" type="ORF">AWM70_18005</name>
</gene>
<sequence>MELERTDRETPLRPPVVGLSRECAALHDWLGDAQAETRIVSVSGIGGIGKTTLLLEFSRIARKASVPTFWLDGQSECATSGAFLTSMEMILESEHGRKRKPDVPLFSYVIDELSRSRTVLLIDNAEGSERLDGWFLSSFLPQLESAGARVLIVFACRTGLSLQWQTNPRWGSRLDQFNLQLFTRGQVHEYLAGSGLEEHIRMDISQKTEGHPLLLVLTVEWARRVKAKAEEGEEPEGDSAAPYEIPSILSADLLREATSPELYPALVVLSLLPAADQSLLSSLLERQMDTAAYYELGQLSFVRRTPEGLALHHVVSRLLREDYAQRWADAFQLLRNRVFTVLAERFQTAGKRQQMRIAAHVLELYREFLPAAHAYAHFSSQLRVPEPSPFQPEDLPELQRFMAASVAQSDWQSELVRPEDYPALLEDIAEHSPEGIRVVRSDARTPLAFSAGLWLHAGTMPLLKRYAPGWERVLGGEADRLNELEPETADTLFVLLAAVDVTQPLYRPEELGALLMQQWLVFMTGGLRGILVTADPQLNTLLPFMGFQERTALPADLPLWPEPETFAASREQSPSPEPKAQADTPPWQIWELDFRHTSFDAWVQRIIWQTGEAAAASMPASFSLDEHVVQQILQQLFDVHLLNQHPVIRMFGLTGAFIQAQIHQILTDERPLQPLTPLEQQILRETYLHRGRNKNQLADLFHMSRTTFYRHSRTAVRHLAFALERLLDPAQAEKPLKPL</sequence>
<dbReference type="SUPFAM" id="SSF52540">
    <property type="entry name" value="P-loop containing nucleoside triphosphate hydrolases"/>
    <property type="match status" value="1"/>
</dbReference>
<dbReference type="InterPro" id="IPR027417">
    <property type="entry name" value="P-loop_NTPase"/>
</dbReference>
<dbReference type="EMBL" id="CP014167">
    <property type="protein sequence ID" value="ANS76242.1"/>
    <property type="molecule type" value="Genomic_DNA"/>
</dbReference>
<dbReference type="Gene3D" id="3.40.50.300">
    <property type="entry name" value="P-loop containing nucleotide triphosphate hydrolases"/>
    <property type="match status" value="1"/>
</dbReference>
<dbReference type="PRINTS" id="PR00364">
    <property type="entry name" value="DISEASERSIST"/>
</dbReference>
<dbReference type="OrthoDB" id="2647228at2"/>
<name>A0A1B1N4B2_9BACL</name>
<evidence type="ECO:0000313" key="2">
    <source>
        <dbReference type="Proteomes" id="UP000092573"/>
    </source>
</evidence>
<dbReference type="Proteomes" id="UP000092573">
    <property type="component" value="Chromosome"/>
</dbReference>
<dbReference type="KEGG" id="pyg:AWM70_18005"/>
<dbReference type="RefSeq" id="WP_068698700.1">
    <property type="nucleotide sequence ID" value="NZ_CP014167.1"/>
</dbReference>
<protein>
    <submittedName>
        <fullName evidence="1">Bacterio-opsin activator</fullName>
    </submittedName>
</protein>
<proteinExistence type="predicted"/>
<organism evidence="1 2">
    <name type="scientific">Paenibacillus yonginensis</name>
    <dbReference type="NCBI Taxonomy" id="1462996"/>
    <lineage>
        <taxon>Bacteria</taxon>
        <taxon>Bacillati</taxon>
        <taxon>Bacillota</taxon>
        <taxon>Bacilli</taxon>
        <taxon>Bacillales</taxon>
        <taxon>Paenibacillaceae</taxon>
        <taxon>Paenibacillus</taxon>
    </lineage>
</organism>
<reference evidence="1 2" key="1">
    <citation type="submission" date="2016-01" db="EMBL/GenBank/DDBJ databases">
        <title>Complete Genome Sequence of Paenibacillus yonginensis DCY84, a novel Plant Growth-Promoting Bacteria with Elicitation of Induced Systemic Resistance.</title>
        <authorList>
            <person name="Kim Y.J."/>
            <person name="Yang D.C."/>
            <person name="Sukweenadhi J."/>
        </authorList>
    </citation>
    <scope>NUCLEOTIDE SEQUENCE [LARGE SCALE GENOMIC DNA]</scope>
    <source>
        <strain evidence="1 2">DCY84</strain>
    </source>
</reference>
<dbReference type="STRING" id="1462996.AWM70_18005"/>
<keyword evidence="2" id="KW-1185">Reference proteome</keyword>
<dbReference type="AlphaFoldDB" id="A0A1B1N4B2"/>
<accession>A0A1B1N4B2</accession>